<dbReference type="RefSeq" id="WP_196262124.1">
    <property type="nucleotide sequence ID" value="NZ_JADQDN010000001.1"/>
</dbReference>
<sequence length="124" mass="14097">MSSDTVLRQEIRYSLGYIRSMIDSYSGLYSGENLARDVLRFCDEMTGAETSHPRLQEAKRLVEDRCRRLVQDTDRFALRDPTAIAASRAQAIAAIDMLQDVVFEWRKARVTVPSSGGLLRRKSL</sequence>
<dbReference type="EMBL" id="JADQDN010000001">
    <property type="protein sequence ID" value="MBF9194708.1"/>
    <property type="molecule type" value="Genomic_DNA"/>
</dbReference>
<evidence type="ECO:0000313" key="1">
    <source>
        <dbReference type="EMBL" id="MBF9194708.1"/>
    </source>
</evidence>
<reference evidence="1 2" key="1">
    <citation type="submission" date="2020-11" db="EMBL/GenBank/DDBJ databases">
        <authorList>
            <person name="Kim M.K."/>
        </authorList>
    </citation>
    <scope>NUCLEOTIDE SEQUENCE [LARGE SCALE GENOMIC DNA]</scope>
    <source>
        <strain evidence="1 2">BT290</strain>
    </source>
</reference>
<comment type="caution">
    <text evidence="1">The sequence shown here is derived from an EMBL/GenBank/DDBJ whole genome shotgun (WGS) entry which is preliminary data.</text>
</comment>
<accession>A0ABS0HMK5</accession>
<gene>
    <name evidence="1" type="ORF">I2H36_01545</name>
</gene>
<proteinExistence type="predicted"/>
<organism evidence="1 2">
    <name type="scientific">Microvirga terrestris</name>
    <dbReference type="NCBI Taxonomy" id="2791024"/>
    <lineage>
        <taxon>Bacteria</taxon>
        <taxon>Pseudomonadati</taxon>
        <taxon>Pseudomonadota</taxon>
        <taxon>Alphaproteobacteria</taxon>
        <taxon>Hyphomicrobiales</taxon>
        <taxon>Methylobacteriaceae</taxon>
        <taxon>Microvirga</taxon>
    </lineage>
</organism>
<name>A0ABS0HMK5_9HYPH</name>
<dbReference type="Proteomes" id="UP000611708">
    <property type="component" value="Unassembled WGS sequence"/>
</dbReference>
<protein>
    <submittedName>
        <fullName evidence="1">Uncharacterized protein</fullName>
    </submittedName>
</protein>
<keyword evidence="2" id="KW-1185">Reference proteome</keyword>
<evidence type="ECO:0000313" key="2">
    <source>
        <dbReference type="Proteomes" id="UP000611708"/>
    </source>
</evidence>